<name>A0ABP0FMR2_CLALP</name>
<protein>
    <submittedName>
        <fullName evidence="2">Uncharacterized protein</fullName>
    </submittedName>
</protein>
<dbReference type="PANTHER" id="PTHR16146">
    <property type="entry name" value="INTELECTIN"/>
    <property type="match status" value="1"/>
</dbReference>
<dbReference type="EMBL" id="CAWYQH010000068">
    <property type="protein sequence ID" value="CAK8679755.1"/>
    <property type="molecule type" value="Genomic_DNA"/>
</dbReference>
<sequence length="248" mass="27661">MIVATSCSQIQVENDCVRNGIYYLRDENNVAHPTYDMGVDGALSKVGADSWSNRRIFGTPQDATSDDFKNPAYFELNAKDIMIWQVPNETPLKDFDSAAYFKYYTNSEPLQRYGGNLYSLYKDHFPIVSGQYFRPAGNGPAIPVVFSKGTADELMSHFGTIPQANTEAGYIQFRAINHERSAFALCPGVKMGPLWCDVEHSCIGSTRDNADPKYCGDLSGFTFDVYGTGLGYNADKTLVESTFLIFYR</sequence>
<keyword evidence="1" id="KW-1015">Disulfide bond</keyword>
<evidence type="ECO:0000256" key="1">
    <source>
        <dbReference type="ARBA" id="ARBA00023157"/>
    </source>
</evidence>
<dbReference type="Proteomes" id="UP001642483">
    <property type="component" value="Unassembled WGS sequence"/>
</dbReference>
<gene>
    <name evidence="2" type="ORF">CVLEPA_LOCUS10007</name>
</gene>
<evidence type="ECO:0000313" key="2">
    <source>
        <dbReference type="EMBL" id="CAK8679755.1"/>
    </source>
</evidence>
<dbReference type="SUPFAM" id="SSF56496">
    <property type="entry name" value="Fibrinogen C-terminal domain-like"/>
    <property type="match status" value="1"/>
</dbReference>
<evidence type="ECO:0000313" key="3">
    <source>
        <dbReference type="Proteomes" id="UP001642483"/>
    </source>
</evidence>
<organism evidence="2 3">
    <name type="scientific">Clavelina lepadiformis</name>
    <name type="common">Light-bulb sea squirt</name>
    <name type="synonym">Ascidia lepadiformis</name>
    <dbReference type="NCBI Taxonomy" id="159417"/>
    <lineage>
        <taxon>Eukaryota</taxon>
        <taxon>Metazoa</taxon>
        <taxon>Chordata</taxon>
        <taxon>Tunicata</taxon>
        <taxon>Ascidiacea</taxon>
        <taxon>Aplousobranchia</taxon>
        <taxon>Clavelinidae</taxon>
        <taxon>Clavelina</taxon>
    </lineage>
</organism>
<reference evidence="2 3" key="1">
    <citation type="submission" date="2024-02" db="EMBL/GenBank/DDBJ databases">
        <authorList>
            <person name="Daric V."/>
            <person name="Darras S."/>
        </authorList>
    </citation>
    <scope>NUCLEOTIDE SEQUENCE [LARGE SCALE GENOMIC DNA]</scope>
</reference>
<proteinExistence type="predicted"/>
<keyword evidence="3" id="KW-1185">Reference proteome</keyword>
<accession>A0ABP0FMR2</accession>
<dbReference type="PANTHER" id="PTHR16146:SF46">
    <property type="entry name" value="INTELECTIN-1A-RELATED"/>
    <property type="match status" value="1"/>
</dbReference>
<comment type="caution">
    <text evidence="2">The sequence shown here is derived from an EMBL/GenBank/DDBJ whole genome shotgun (WGS) entry which is preliminary data.</text>
</comment>
<dbReference type="InterPro" id="IPR036056">
    <property type="entry name" value="Fibrinogen-like_C"/>
</dbReference>